<protein>
    <submittedName>
        <fullName evidence="2">Uncharacterized protein</fullName>
    </submittedName>
</protein>
<evidence type="ECO:0000313" key="2">
    <source>
        <dbReference type="EMBL" id="JAS30365.1"/>
    </source>
</evidence>
<sequence length="100" mass="11064">TMAAPTDSTHKERTRPRGTVPADVPGHNSTEAAHRDRRCERSRPQQVRQASQICDTQQKCVGVAVFLSPPQPQRLHKADTPCPRTFHPRSSTTNTSVAPK</sequence>
<dbReference type="EMBL" id="GEDC01006933">
    <property type="protein sequence ID" value="JAS30365.1"/>
    <property type="molecule type" value="Transcribed_RNA"/>
</dbReference>
<organism evidence="2">
    <name type="scientific">Clastoptera arizonana</name>
    <name type="common">Arizona spittle bug</name>
    <dbReference type="NCBI Taxonomy" id="38151"/>
    <lineage>
        <taxon>Eukaryota</taxon>
        <taxon>Metazoa</taxon>
        <taxon>Ecdysozoa</taxon>
        <taxon>Arthropoda</taxon>
        <taxon>Hexapoda</taxon>
        <taxon>Insecta</taxon>
        <taxon>Pterygota</taxon>
        <taxon>Neoptera</taxon>
        <taxon>Paraneoptera</taxon>
        <taxon>Hemiptera</taxon>
        <taxon>Auchenorrhyncha</taxon>
        <taxon>Cercopoidea</taxon>
        <taxon>Clastopteridae</taxon>
        <taxon>Clastoptera</taxon>
    </lineage>
</organism>
<accession>A0A1B6DXH4</accession>
<feature type="region of interest" description="Disordered" evidence="1">
    <location>
        <begin position="1"/>
        <end position="44"/>
    </location>
</feature>
<proteinExistence type="predicted"/>
<evidence type="ECO:0000256" key="1">
    <source>
        <dbReference type="SAM" id="MobiDB-lite"/>
    </source>
</evidence>
<feature type="region of interest" description="Disordered" evidence="1">
    <location>
        <begin position="69"/>
        <end position="100"/>
    </location>
</feature>
<feature type="non-terminal residue" evidence="2">
    <location>
        <position position="1"/>
    </location>
</feature>
<dbReference type="AlphaFoldDB" id="A0A1B6DXH4"/>
<feature type="compositionally biased region" description="Basic and acidic residues" evidence="1">
    <location>
        <begin position="32"/>
        <end position="43"/>
    </location>
</feature>
<gene>
    <name evidence="2" type="ORF">g.2993</name>
</gene>
<feature type="compositionally biased region" description="Polar residues" evidence="1">
    <location>
        <begin position="88"/>
        <end position="100"/>
    </location>
</feature>
<name>A0A1B6DXH4_9HEMI</name>
<reference evidence="2" key="1">
    <citation type="submission" date="2015-12" db="EMBL/GenBank/DDBJ databases">
        <title>De novo transcriptome assembly of four potential Pierce s Disease insect vectors from Arizona vineyards.</title>
        <authorList>
            <person name="Tassone E.E."/>
        </authorList>
    </citation>
    <scope>NUCLEOTIDE SEQUENCE</scope>
</reference>